<dbReference type="Gene3D" id="3.10.450.50">
    <property type="match status" value="1"/>
</dbReference>
<dbReference type="SMART" id="SM00267">
    <property type="entry name" value="GGDEF"/>
    <property type="match status" value="1"/>
</dbReference>
<dbReference type="InterPro" id="IPR037401">
    <property type="entry name" value="SnoaL-like"/>
</dbReference>
<evidence type="ECO:0000259" key="4">
    <source>
        <dbReference type="PROSITE" id="PS50887"/>
    </source>
</evidence>
<dbReference type="SUPFAM" id="SSF55073">
    <property type="entry name" value="Nucleotide cyclase"/>
    <property type="match status" value="1"/>
</dbReference>
<dbReference type="InterPro" id="IPR000160">
    <property type="entry name" value="GGDEF_dom"/>
</dbReference>
<dbReference type="Pfam" id="PF00990">
    <property type="entry name" value="GGDEF"/>
    <property type="match status" value="1"/>
</dbReference>
<comment type="cofactor">
    <cofactor evidence="1">
        <name>Mg(2+)</name>
        <dbReference type="ChEBI" id="CHEBI:18420"/>
    </cofactor>
</comment>
<gene>
    <name evidence="5" type="ORF">NS965_11500</name>
</gene>
<dbReference type="EMBL" id="JANLFC010000032">
    <property type="protein sequence ID" value="MCR4449006.1"/>
    <property type="molecule type" value="Genomic_DNA"/>
</dbReference>
<dbReference type="PANTHER" id="PTHR45138:SF9">
    <property type="entry name" value="DIGUANYLATE CYCLASE DGCM-RELATED"/>
    <property type="match status" value="1"/>
</dbReference>
<dbReference type="AlphaFoldDB" id="A0AAW5MHH2"/>
<dbReference type="Proteomes" id="UP001204061">
    <property type="component" value="Unassembled WGS sequence"/>
</dbReference>
<dbReference type="EC" id="2.7.7.65" evidence="2"/>
<dbReference type="GO" id="GO:1902201">
    <property type="term" value="P:negative regulation of bacterial-type flagellum-dependent cell motility"/>
    <property type="evidence" value="ECO:0007669"/>
    <property type="project" value="TreeGrafter"/>
</dbReference>
<dbReference type="GO" id="GO:0005886">
    <property type="term" value="C:plasma membrane"/>
    <property type="evidence" value="ECO:0007669"/>
    <property type="project" value="TreeGrafter"/>
</dbReference>
<organism evidence="5 6">
    <name type="scientific">Aeromonas veronii</name>
    <dbReference type="NCBI Taxonomy" id="654"/>
    <lineage>
        <taxon>Bacteria</taxon>
        <taxon>Pseudomonadati</taxon>
        <taxon>Pseudomonadota</taxon>
        <taxon>Gammaproteobacteria</taxon>
        <taxon>Aeromonadales</taxon>
        <taxon>Aeromonadaceae</taxon>
        <taxon>Aeromonas</taxon>
    </lineage>
</organism>
<dbReference type="InterPro" id="IPR029787">
    <property type="entry name" value="Nucleotide_cyclase"/>
</dbReference>
<evidence type="ECO:0000256" key="1">
    <source>
        <dbReference type="ARBA" id="ARBA00001946"/>
    </source>
</evidence>
<dbReference type="SUPFAM" id="SSF54427">
    <property type="entry name" value="NTF2-like"/>
    <property type="match status" value="1"/>
</dbReference>
<dbReference type="PANTHER" id="PTHR45138">
    <property type="entry name" value="REGULATORY COMPONENTS OF SENSORY TRANSDUCTION SYSTEM"/>
    <property type="match status" value="1"/>
</dbReference>
<evidence type="ECO:0000256" key="2">
    <source>
        <dbReference type="ARBA" id="ARBA00012528"/>
    </source>
</evidence>
<accession>A0AAW5MHH2</accession>
<dbReference type="GO" id="GO:0052621">
    <property type="term" value="F:diguanylate cyclase activity"/>
    <property type="evidence" value="ECO:0007669"/>
    <property type="project" value="UniProtKB-EC"/>
</dbReference>
<sequence>MTTSHGPSAMTTEREQLIRSLFDEYIELYSSRDDRLTMRFSDNFSGFAGSSDVLVTDRDEWIRITRRDFAQIPGRIRLEILDVTLQDLAADVVAVTAFFHIHLPKSEPILSSRTARLVLIFRHEAMAWKIAHSSISIPYSAARESEIYPMTSLEERQHELELIIELRTKELAEANRKLEALSNTDGLTNIGNRRLFDNSLNQAWERCIQTEMPIALIMLDIDHFKQFNDLYGHVAGDECLRLLAHTLAQSGRRSGELVARYGGEEFVILLPHVERQSAYEIAQHIQRLIFALAQPHAQNATGLVTVSMGVACLRPSSHWQPSELVKLADAALYTAKSSGRNCIRVAESPTLPQPV</sequence>
<comment type="caution">
    <text evidence="5">The sequence shown here is derived from an EMBL/GenBank/DDBJ whole genome shotgun (WGS) entry which is preliminary data.</text>
</comment>
<comment type="catalytic activity">
    <reaction evidence="3">
        <text>2 GTP = 3',3'-c-di-GMP + 2 diphosphate</text>
        <dbReference type="Rhea" id="RHEA:24898"/>
        <dbReference type="ChEBI" id="CHEBI:33019"/>
        <dbReference type="ChEBI" id="CHEBI:37565"/>
        <dbReference type="ChEBI" id="CHEBI:58805"/>
        <dbReference type="EC" id="2.7.7.65"/>
    </reaction>
</comment>
<dbReference type="CDD" id="cd01949">
    <property type="entry name" value="GGDEF"/>
    <property type="match status" value="1"/>
</dbReference>
<dbReference type="GO" id="GO:0043709">
    <property type="term" value="P:cell adhesion involved in single-species biofilm formation"/>
    <property type="evidence" value="ECO:0007669"/>
    <property type="project" value="TreeGrafter"/>
</dbReference>
<dbReference type="InterPro" id="IPR050469">
    <property type="entry name" value="Diguanylate_Cyclase"/>
</dbReference>
<dbReference type="FunFam" id="3.30.70.270:FF:000001">
    <property type="entry name" value="Diguanylate cyclase domain protein"/>
    <property type="match status" value="1"/>
</dbReference>
<evidence type="ECO:0000313" key="6">
    <source>
        <dbReference type="Proteomes" id="UP001204061"/>
    </source>
</evidence>
<dbReference type="InterPro" id="IPR032710">
    <property type="entry name" value="NTF2-like_dom_sf"/>
</dbReference>
<dbReference type="NCBIfam" id="TIGR00254">
    <property type="entry name" value="GGDEF"/>
    <property type="match status" value="1"/>
</dbReference>
<dbReference type="Pfam" id="PF13474">
    <property type="entry name" value="SnoaL_3"/>
    <property type="match status" value="1"/>
</dbReference>
<dbReference type="Gene3D" id="3.30.70.270">
    <property type="match status" value="1"/>
</dbReference>
<dbReference type="RefSeq" id="WP_257725456.1">
    <property type="nucleotide sequence ID" value="NZ_JANLFC010000032.1"/>
</dbReference>
<dbReference type="PROSITE" id="PS50887">
    <property type="entry name" value="GGDEF"/>
    <property type="match status" value="1"/>
</dbReference>
<keyword evidence="5" id="KW-0808">Transferase</keyword>
<protein>
    <recommendedName>
        <fullName evidence="2">diguanylate cyclase</fullName>
        <ecNumber evidence="2">2.7.7.65</ecNumber>
    </recommendedName>
</protein>
<name>A0AAW5MHH2_AERVE</name>
<reference evidence="5" key="1">
    <citation type="submission" date="2022-08" db="EMBL/GenBank/DDBJ databases">
        <title>A global survey of hypervirulent Aeromonas hydrophila identified this emerging pathogen in farmed fish in the lower Mekong River basin.</title>
        <authorList>
            <person name="Xu T."/>
            <person name="Rasmussen-Ivey C.R."/>
            <person name="Moen F.S."/>
            <person name="Fernandez Bravo A."/>
            <person name="Lamy B."/>
            <person name="Beaz-Hidalgo R."/>
            <person name="Khan C.D."/>
            <person name="Castro Escarpulli G."/>
            <person name="Yasin I.S.M."/>
            <person name="Figueras M.J."/>
            <person name="Azzam Sayuti M."/>
            <person name="Karim M.M."/>
            <person name="Alam K.M."/>
            <person name="Le T.T.T."/>
            <person name="Thao N.H.P."/>
            <person name="Addo S."/>
            <person name="Duodu S."/>
            <person name="Ali S."/>
            <person name="Mey S."/>
            <person name="Somony T."/>
            <person name="Liles M.R."/>
        </authorList>
    </citation>
    <scope>NUCLEOTIDE SEQUENCE</scope>
    <source>
        <strain evidence="5">0.14</strain>
    </source>
</reference>
<evidence type="ECO:0000313" key="5">
    <source>
        <dbReference type="EMBL" id="MCR4449006.1"/>
    </source>
</evidence>
<dbReference type="InterPro" id="IPR043128">
    <property type="entry name" value="Rev_trsase/Diguanyl_cyclase"/>
</dbReference>
<keyword evidence="5" id="KW-0548">Nucleotidyltransferase</keyword>
<evidence type="ECO:0000256" key="3">
    <source>
        <dbReference type="ARBA" id="ARBA00034247"/>
    </source>
</evidence>
<proteinExistence type="predicted"/>
<feature type="domain" description="GGDEF" evidence="4">
    <location>
        <begin position="212"/>
        <end position="348"/>
    </location>
</feature>